<name>A0ABW1ZR76_9DEIO</name>
<dbReference type="Proteomes" id="UP001596317">
    <property type="component" value="Unassembled WGS sequence"/>
</dbReference>
<evidence type="ECO:0000313" key="2">
    <source>
        <dbReference type="Proteomes" id="UP001596317"/>
    </source>
</evidence>
<reference evidence="2" key="1">
    <citation type="journal article" date="2019" name="Int. J. Syst. Evol. Microbiol.">
        <title>The Global Catalogue of Microorganisms (GCM) 10K type strain sequencing project: providing services to taxonomists for standard genome sequencing and annotation.</title>
        <authorList>
            <consortium name="The Broad Institute Genomics Platform"/>
            <consortium name="The Broad Institute Genome Sequencing Center for Infectious Disease"/>
            <person name="Wu L."/>
            <person name="Ma J."/>
        </authorList>
    </citation>
    <scope>NUCLEOTIDE SEQUENCE [LARGE SCALE GENOMIC DNA]</scope>
    <source>
        <strain evidence="2">CCUG 63830</strain>
    </source>
</reference>
<proteinExistence type="predicted"/>
<organism evidence="1 2">
    <name type="scientific">Deinococcus multiflagellatus</name>
    <dbReference type="NCBI Taxonomy" id="1656887"/>
    <lineage>
        <taxon>Bacteria</taxon>
        <taxon>Thermotogati</taxon>
        <taxon>Deinococcota</taxon>
        <taxon>Deinococci</taxon>
        <taxon>Deinococcales</taxon>
        <taxon>Deinococcaceae</taxon>
        <taxon>Deinococcus</taxon>
    </lineage>
</organism>
<comment type="caution">
    <text evidence="1">The sequence shown here is derived from an EMBL/GenBank/DDBJ whole genome shotgun (WGS) entry which is preliminary data.</text>
</comment>
<sequence>MAGGARLYPVAAAPGDTAWVMGGNLGERGTLWVGGQATAFVRDPASGWLAFQVPKTAAGGPQFISAQGPGQRSALVLNVLPAEAAAQDVVAYVAPSTLKTVQQEYAERLRRLSSNCQKTCPQQVRAVIDRLAALGVPSFTPLASAGTGQRVASSPLTMSPSTAVLTPRYFRTLTCNDWCRLQCPPGPLHRSAPHWPAFFQRLVYPLAKS</sequence>
<dbReference type="EMBL" id="JBHSWB010000001">
    <property type="protein sequence ID" value="MFC6662224.1"/>
    <property type="molecule type" value="Genomic_DNA"/>
</dbReference>
<keyword evidence="2" id="KW-1185">Reference proteome</keyword>
<evidence type="ECO:0000313" key="1">
    <source>
        <dbReference type="EMBL" id="MFC6662224.1"/>
    </source>
</evidence>
<gene>
    <name evidence="1" type="ORF">ACFP90_19280</name>
</gene>
<dbReference type="RefSeq" id="WP_380057966.1">
    <property type="nucleotide sequence ID" value="NZ_JBHSWB010000001.1"/>
</dbReference>
<protein>
    <submittedName>
        <fullName evidence="1">Uncharacterized protein</fullName>
    </submittedName>
</protein>
<accession>A0ABW1ZR76</accession>